<dbReference type="AlphaFoldDB" id="A0A8H7D8A1"/>
<dbReference type="InterPro" id="IPR027417">
    <property type="entry name" value="P-loop_NTPase"/>
</dbReference>
<dbReference type="SUPFAM" id="SSF52540">
    <property type="entry name" value="P-loop containing nucleoside triphosphate hydrolases"/>
    <property type="match status" value="1"/>
</dbReference>
<comment type="caution">
    <text evidence="1">The sequence shown here is derived from an EMBL/GenBank/DDBJ whole genome shotgun (WGS) entry which is preliminary data.</text>
</comment>
<organism evidence="1 2">
    <name type="scientific">Mycena venus</name>
    <dbReference type="NCBI Taxonomy" id="2733690"/>
    <lineage>
        <taxon>Eukaryota</taxon>
        <taxon>Fungi</taxon>
        <taxon>Dikarya</taxon>
        <taxon>Basidiomycota</taxon>
        <taxon>Agaricomycotina</taxon>
        <taxon>Agaricomycetes</taxon>
        <taxon>Agaricomycetidae</taxon>
        <taxon>Agaricales</taxon>
        <taxon>Marasmiineae</taxon>
        <taxon>Mycenaceae</taxon>
        <taxon>Mycena</taxon>
    </lineage>
</organism>
<sequence>MAVLAAIGHPETMTRGYLFAVMRLSVHHKNYDKSLIFLCTIWISKESFWEEPGLKELTMNHGTDRPAKRRRVGDALVAPVFTTFRPTENQVESLHFALDSTTLDLADYASPDNWRTLPFPFIYHSLPHHRFKFQSVKDGDGEHLFATFDWMRRETFPLLVDAFNSLTLNGTGPFSAFLLGPLGVGKSHLLAVLAIFLRRQARDQIMDGRSGQIPTFSVEELARFNDYVGRAFLFYPPPLKHPDLAFSDIWSQIHQDPFFTATRYDIRQFTVSITTKNNERVRENYFAGVRAFLTCRTTDGISADLIDHQHCFVDEVDHRSRVTSSLARRELLKILGHHKENNENLPSSIDLWELEIPSTLRQL</sequence>
<gene>
    <name evidence="1" type="ORF">MVEN_00374600</name>
</gene>
<proteinExistence type="predicted"/>
<name>A0A8H7D8A1_9AGAR</name>
<reference evidence="1" key="1">
    <citation type="submission" date="2020-05" db="EMBL/GenBank/DDBJ databases">
        <title>Mycena genomes resolve the evolution of fungal bioluminescence.</title>
        <authorList>
            <person name="Tsai I.J."/>
        </authorList>
    </citation>
    <scope>NUCLEOTIDE SEQUENCE</scope>
    <source>
        <strain evidence="1">CCC161011</strain>
    </source>
</reference>
<dbReference type="OrthoDB" id="3009604at2759"/>
<protein>
    <submittedName>
        <fullName evidence="1">Uncharacterized protein</fullName>
    </submittedName>
</protein>
<evidence type="ECO:0000313" key="2">
    <source>
        <dbReference type="Proteomes" id="UP000620124"/>
    </source>
</evidence>
<evidence type="ECO:0000313" key="1">
    <source>
        <dbReference type="EMBL" id="KAF7365035.1"/>
    </source>
</evidence>
<accession>A0A8H7D8A1</accession>
<dbReference type="EMBL" id="JACAZI010000003">
    <property type="protein sequence ID" value="KAF7365035.1"/>
    <property type="molecule type" value="Genomic_DNA"/>
</dbReference>
<dbReference type="Proteomes" id="UP000620124">
    <property type="component" value="Unassembled WGS sequence"/>
</dbReference>
<keyword evidence="2" id="KW-1185">Reference proteome</keyword>